<comment type="caution">
    <text evidence="1">The sequence shown here is derived from an EMBL/GenBank/DDBJ whole genome shotgun (WGS) entry which is preliminary data.</text>
</comment>
<dbReference type="EMBL" id="AVPS01000004">
    <property type="protein sequence ID" value="KGM52111.1"/>
    <property type="molecule type" value="Genomic_DNA"/>
</dbReference>
<accession>A0A0A0EM66</accession>
<evidence type="ECO:0000313" key="1">
    <source>
        <dbReference type="EMBL" id="KGM52111.1"/>
    </source>
</evidence>
<name>A0A0A0EM66_9GAMM</name>
<proteinExistence type="predicted"/>
<reference evidence="1 2" key="1">
    <citation type="submission" date="2013-08" db="EMBL/GenBank/DDBJ databases">
        <title>Genome sequencing of Lysobacter.</title>
        <authorList>
            <person name="Zhang S."/>
            <person name="Wang G."/>
        </authorList>
    </citation>
    <scope>NUCLEOTIDE SEQUENCE [LARGE SCALE GENOMIC DNA]</scope>
    <source>
        <strain evidence="1 2">Ko07</strain>
    </source>
</reference>
<organism evidence="1 2">
    <name type="scientific">Lysobacter concretionis Ko07 = DSM 16239</name>
    <dbReference type="NCBI Taxonomy" id="1122185"/>
    <lineage>
        <taxon>Bacteria</taxon>
        <taxon>Pseudomonadati</taxon>
        <taxon>Pseudomonadota</taxon>
        <taxon>Gammaproteobacteria</taxon>
        <taxon>Lysobacterales</taxon>
        <taxon>Lysobacteraceae</taxon>
        <taxon>Novilysobacter</taxon>
    </lineage>
</organism>
<gene>
    <name evidence="1" type="ORF">N792_07205</name>
</gene>
<dbReference type="Proteomes" id="UP000030017">
    <property type="component" value="Unassembled WGS sequence"/>
</dbReference>
<evidence type="ECO:0000313" key="2">
    <source>
        <dbReference type="Proteomes" id="UP000030017"/>
    </source>
</evidence>
<dbReference type="AlphaFoldDB" id="A0A0A0EM66"/>
<dbReference type="STRING" id="1122185.N792_07205"/>
<dbReference type="RefSeq" id="WP_036193338.1">
    <property type="nucleotide sequence ID" value="NZ_AVPS01000004.1"/>
</dbReference>
<protein>
    <submittedName>
        <fullName evidence="1">Uncharacterized protein</fullName>
    </submittedName>
</protein>
<sequence>MAGHTKAPAAGKRARHGLNLTRIESTRIESRPGPIGRGHVAQESMRLALAGLEAFAGQVRVLGCCPAAIL</sequence>
<dbReference type="Gene3D" id="3.30.70.260">
    <property type="match status" value="1"/>
</dbReference>
<dbReference type="OrthoDB" id="9802281at2"/>
<keyword evidence="2" id="KW-1185">Reference proteome</keyword>